<dbReference type="AlphaFoldDB" id="A0A392UCG7"/>
<keyword evidence="3" id="KW-1185">Reference proteome</keyword>
<name>A0A392UCG7_9FABA</name>
<sequence>MSRATDPKCIALLASVRRKAAIPSQDMVVSSVQASPSPTIVEASASTKRDRPEDTNDT</sequence>
<proteinExistence type="predicted"/>
<dbReference type="Proteomes" id="UP000265520">
    <property type="component" value="Unassembled WGS sequence"/>
</dbReference>
<accession>A0A392UCG7</accession>
<protein>
    <submittedName>
        <fullName evidence="2">Uncharacterized protein</fullName>
    </submittedName>
</protein>
<feature type="compositionally biased region" description="Polar residues" evidence="1">
    <location>
        <begin position="28"/>
        <end position="38"/>
    </location>
</feature>
<evidence type="ECO:0000313" key="3">
    <source>
        <dbReference type="Proteomes" id="UP000265520"/>
    </source>
</evidence>
<feature type="compositionally biased region" description="Basic and acidic residues" evidence="1">
    <location>
        <begin position="47"/>
        <end position="58"/>
    </location>
</feature>
<reference evidence="2 3" key="1">
    <citation type="journal article" date="2018" name="Front. Plant Sci.">
        <title>Red Clover (Trifolium pratense) and Zigzag Clover (T. medium) - A Picture of Genomic Similarities and Differences.</title>
        <authorList>
            <person name="Dluhosova J."/>
            <person name="Istvanek J."/>
            <person name="Nedelnik J."/>
            <person name="Repkova J."/>
        </authorList>
    </citation>
    <scope>NUCLEOTIDE SEQUENCE [LARGE SCALE GENOMIC DNA]</scope>
    <source>
        <strain evidence="3">cv. 10/8</strain>
        <tissue evidence="2">Leaf</tissue>
    </source>
</reference>
<feature type="non-terminal residue" evidence="2">
    <location>
        <position position="58"/>
    </location>
</feature>
<feature type="region of interest" description="Disordered" evidence="1">
    <location>
        <begin position="28"/>
        <end position="58"/>
    </location>
</feature>
<organism evidence="2 3">
    <name type="scientific">Trifolium medium</name>
    <dbReference type="NCBI Taxonomy" id="97028"/>
    <lineage>
        <taxon>Eukaryota</taxon>
        <taxon>Viridiplantae</taxon>
        <taxon>Streptophyta</taxon>
        <taxon>Embryophyta</taxon>
        <taxon>Tracheophyta</taxon>
        <taxon>Spermatophyta</taxon>
        <taxon>Magnoliopsida</taxon>
        <taxon>eudicotyledons</taxon>
        <taxon>Gunneridae</taxon>
        <taxon>Pentapetalae</taxon>
        <taxon>rosids</taxon>
        <taxon>fabids</taxon>
        <taxon>Fabales</taxon>
        <taxon>Fabaceae</taxon>
        <taxon>Papilionoideae</taxon>
        <taxon>50 kb inversion clade</taxon>
        <taxon>NPAAA clade</taxon>
        <taxon>Hologalegina</taxon>
        <taxon>IRL clade</taxon>
        <taxon>Trifolieae</taxon>
        <taxon>Trifolium</taxon>
    </lineage>
</organism>
<comment type="caution">
    <text evidence="2">The sequence shown here is derived from an EMBL/GenBank/DDBJ whole genome shotgun (WGS) entry which is preliminary data.</text>
</comment>
<evidence type="ECO:0000256" key="1">
    <source>
        <dbReference type="SAM" id="MobiDB-lite"/>
    </source>
</evidence>
<dbReference type="EMBL" id="LXQA010775093">
    <property type="protein sequence ID" value="MCI70394.1"/>
    <property type="molecule type" value="Genomic_DNA"/>
</dbReference>
<evidence type="ECO:0000313" key="2">
    <source>
        <dbReference type="EMBL" id="MCI70394.1"/>
    </source>
</evidence>